<protein>
    <recommendedName>
        <fullName evidence="10">Cysteine-rich protein 1</fullName>
    </recommendedName>
</protein>
<dbReference type="PANTHER" id="PTHR24215:SF35">
    <property type="entry name" value="MUSCLE LIM PROTEIN MLP84B"/>
    <property type="match status" value="1"/>
</dbReference>
<evidence type="ECO:0000256" key="4">
    <source>
        <dbReference type="ARBA" id="ARBA00022737"/>
    </source>
</evidence>
<evidence type="ECO:0000256" key="2">
    <source>
        <dbReference type="ARBA" id="ARBA00022481"/>
    </source>
</evidence>
<dbReference type="Pfam" id="PF00412">
    <property type="entry name" value="LIM"/>
    <property type="match status" value="2"/>
</dbReference>
<evidence type="ECO:0000256" key="5">
    <source>
        <dbReference type="ARBA" id="ARBA00022833"/>
    </source>
</evidence>
<evidence type="ECO:0000313" key="14">
    <source>
        <dbReference type="EMBL" id="KZT68105.1"/>
    </source>
</evidence>
<feature type="domain" description="LIM zinc-binding" evidence="13">
    <location>
        <begin position="8"/>
        <end position="69"/>
    </location>
</feature>
<evidence type="ECO:0000313" key="15">
    <source>
        <dbReference type="Proteomes" id="UP000076727"/>
    </source>
</evidence>
<dbReference type="GO" id="GO:0005737">
    <property type="term" value="C:cytoplasm"/>
    <property type="evidence" value="ECO:0007669"/>
    <property type="project" value="TreeGrafter"/>
</dbReference>
<keyword evidence="15" id="KW-1185">Reference proteome</keyword>
<feature type="compositionally biased region" description="Polar residues" evidence="12">
    <location>
        <begin position="92"/>
        <end position="108"/>
    </location>
</feature>
<dbReference type="STRING" id="1314783.A0A165PED2"/>
<evidence type="ECO:0000256" key="12">
    <source>
        <dbReference type="SAM" id="MobiDB-lite"/>
    </source>
</evidence>
<dbReference type="Gene3D" id="2.10.110.10">
    <property type="entry name" value="Cysteine Rich Protein"/>
    <property type="match status" value="2"/>
</dbReference>
<accession>A0A165PED2</accession>
<evidence type="ECO:0000256" key="1">
    <source>
        <dbReference type="ARBA" id="ARBA00004123"/>
    </source>
</evidence>
<dbReference type="GO" id="GO:0030036">
    <property type="term" value="P:actin cytoskeleton organization"/>
    <property type="evidence" value="ECO:0007669"/>
    <property type="project" value="TreeGrafter"/>
</dbReference>
<keyword evidence="5 11" id="KW-0862">Zinc</keyword>
<evidence type="ECO:0000256" key="3">
    <source>
        <dbReference type="ARBA" id="ARBA00022723"/>
    </source>
</evidence>
<dbReference type="FunFam" id="2.10.110.10:FF:000001">
    <property type="entry name" value="Cysteine and glycine-rich protein 1"/>
    <property type="match status" value="1"/>
</dbReference>
<dbReference type="FunFam" id="2.10.110.10:FF:000054">
    <property type="entry name" value="Cysteine-rich protein 1"/>
    <property type="match status" value="1"/>
</dbReference>
<reference evidence="14 15" key="1">
    <citation type="journal article" date="2016" name="Mol. Biol. Evol.">
        <title>Comparative Genomics of Early-Diverging Mushroom-Forming Fungi Provides Insights into the Origins of Lignocellulose Decay Capabilities.</title>
        <authorList>
            <person name="Nagy L.G."/>
            <person name="Riley R."/>
            <person name="Tritt A."/>
            <person name="Adam C."/>
            <person name="Daum C."/>
            <person name="Floudas D."/>
            <person name="Sun H."/>
            <person name="Yadav J.S."/>
            <person name="Pangilinan J."/>
            <person name="Larsson K.H."/>
            <person name="Matsuura K."/>
            <person name="Barry K."/>
            <person name="Labutti K."/>
            <person name="Kuo R."/>
            <person name="Ohm R.A."/>
            <person name="Bhattacharya S.S."/>
            <person name="Shirouzu T."/>
            <person name="Yoshinaga Y."/>
            <person name="Martin F.M."/>
            <person name="Grigoriev I.V."/>
            <person name="Hibbett D.S."/>
        </authorList>
    </citation>
    <scope>NUCLEOTIDE SEQUENCE [LARGE SCALE GENOMIC DNA]</scope>
    <source>
        <strain evidence="14 15">L-15889</strain>
    </source>
</reference>
<dbReference type="OrthoDB" id="8062037at2759"/>
<keyword evidence="8" id="KW-0539">Nucleus</keyword>
<dbReference type="PROSITE" id="PS50023">
    <property type="entry name" value="LIM_DOMAIN_2"/>
    <property type="match status" value="2"/>
</dbReference>
<organism evidence="14 15">
    <name type="scientific">Daedalea quercina L-15889</name>
    <dbReference type="NCBI Taxonomy" id="1314783"/>
    <lineage>
        <taxon>Eukaryota</taxon>
        <taxon>Fungi</taxon>
        <taxon>Dikarya</taxon>
        <taxon>Basidiomycota</taxon>
        <taxon>Agaricomycotina</taxon>
        <taxon>Agaricomycetes</taxon>
        <taxon>Polyporales</taxon>
        <taxon>Fomitopsis</taxon>
    </lineage>
</organism>
<comment type="subcellular location">
    <subcellularLocation>
        <location evidence="1">Nucleus</location>
    </subcellularLocation>
</comment>
<feature type="domain" description="LIM zinc-binding" evidence="13">
    <location>
        <begin position="307"/>
        <end position="367"/>
    </location>
</feature>
<name>A0A165PED2_9APHY</name>
<dbReference type="SUPFAM" id="SSF57716">
    <property type="entry name" value="Glucocorticoid receptor-like (DNA-binding domain)"/>
    <property type="match status" value="4"/>
</dbReference>
<dbReference type="GO" id="GO:0005634">
    <property type="term" value="C:nucleus"/>
    <property type="evidence" value="ECO:0007669"/>
    <property type="project" value="UniProtKB-SubCell"/>
</dbReference>
<keyword evidence="6" id="KW-0007">Acetylation</keyword>
<feature type="region of interest" description="Disordered" evidence="12">
    <location>
        <begin position="203"/>
        <end position="269"/>
    </location>
</feature>
<dbReference type="InterPro" id="IPR001781">
    <property type="entry name" value="Znf_LIM"/>
</dbReference>
<sequence>MHPFGGTPICPRCNKAVYAAEQIMGPGRRLYHKSCLTCTSCGKRLDSYNLLEHDQEPYCKNCHVRLFATRTLGLQNLPNRDEVPLSSPPISPTRTGFSPTSPTRNGFSPNRAASPPIRSSVAPPLPARRHATGGGSIGDRSAFPMSSPGPPVLRPTRALSPTRGAAYRSSLLDGVPDEEETLVEQADAEEQEAEQTSFVGSMATHTGRSQGGLPRTVPLSPAKNRFGGSISSPAANGSRVDAEDAFDVASPDSRTRPPDSGARLIGTVPLAPTSTGTRYGRALSGVAASPMVPMATGRQWGLGGSNPSCGKCGKTVYFAEQVKAIGKTYHKGCLRCTECNTHLDSTRLTERDGNPYCHRCYSKLYGPQGSGYALLGKAGG</sequence>
<keyword evidence="4" id="KW-0677">Repeat</keyword>
<proteinExistence type="predicted"/>
<gene>
    <name evidence="14" type="ORF">DAEQUDRAFT_766675</name>
</gene>
<dbReference type="Proteomes" id="UP000076727">
    <property type="component" value="Unassembled WGS sequence"/>
</dbReference>
<evidence type="ECO:0000256" key="8">
    <source>
        <dbReference type="ARBA" id="ARBA00023242"/>
    </source>
</evidence>
<evidence type="ECO:0000256" key="10">
    <source>
        <dbReference type="ARBA" id="ARBA00072537"/>
    </source>
</evidence>
<dbReference type="SMART" id="SM00132">
    <property type="entry name" value="LIM"/>
    <property type="match status" value="2"/>
</dbReference>
<keyword evidence="7 11" id="KW-0440">LIM domain</keyword>
<evidence type="ECO:0000256" key="7">
    <source>
        <dbReference type="ARBA" id="ARBA00023038"/>
    </source>
</evidence>
<comment type="function">
    <text evidence="9">Seems to have a role in zinc absorption and may function as an intracellular zinc transport protein.</text>
</comment>
<dbReference type="PROSITE" id="PS00478">
    <property type="entry name" value="LIM_DOMAIN_1"/>
    <property type="match status" value="2"/>
</dbReference>
<dbReference type="EMBL" id="KV429070">
    <property type="protein sequence ID" value="KZT68105.1"/>
    <property type="molecule type" value="Genomic_DNA"/>
</dbReference>
<feature type="region of interest" description="Disordered" evidence="12">
    <location>
        <begin position="77"/>
        <end position="158"/>
    </location>
</feature>
<evidence type="ECO:0000256" key="6">
    <source>
        <dbReference type="ARBA" id="ARBA00022990"/>
    </source>
</evidence>
<dbReference type="CDD" id="cd09326">
    <property type="entry name" value="LIM_CRP_like"/>
    <property type="match status" value="2"/>
</dbReference>
<keyword evidence="3 11" id="KW-0479">Metal-binding</keyword>
<evidence type="ECO:0000259" key="13">
    <source>
        <dbReference type="PROSITE" id="PS50023"/>
    </source>
</evidence>
<evidence type="ECO:0000256" key="11">
    <source>
        <dbReference type="PROSITE-ProRule" id="PRU00125"/>
    </source>
</evidence>
<evidence type="ECO:0000256" key="9">
    <source>
        <dbReference type="ARBA" id="ARBA00055254"/>
    </source>
</evidence>
<dbReference type="GO" id="GO:0030695">
    <property type="term" value="F:GTPase regulator activity"/>
    <property type="evidence" value="ECO:0007669"/>
    <property type="project" value="UniProtKB-ARBA"/>
</dbReference>
<dbReference type="GO" id="GO:0046872">
    <property type="term" value="F:metal ion binding"/>
    <property type="evidence" value="ECO:0007669"/>
    <property type="project" value="UniProtKB-KW"/>
</dbReference>
<dbReference type="PANTHER" id="PTHR24215">
    <property type="entry name" value="RHO-GTPASE-ACTIVATING PROTEIN LRG1"/>
    <property type="match status" value="1"/>
</dbReference>
<dbReference type="AlphaFoldDB" id="A0A165PED2"/>
<keyword evidence="2" id="KW-0488">Methylation</keyword>